<evidence type="ECO:0000313" key="2">
    <source>
        <dbReference type="Proteomes" id="UP000828390"/>
    </source>
</evidence>
<organism evidence="1 2">
    <name type="scientific">Dreissena polymorpha</name>
    <name type="common">Zebra mussel</name>
    <name type="synonym">Mytilus polymorpha</name>
    <dbReference type="NCBI Taxonomy" id="45954"/>
    <lineage>
        <taxon>Eukaryota</taxon>
        <taxon>Metazoa</taxon>
        <taxon>Spiralia</taxon>
        <taxon>Lophotrochozoa</taxon>
        <taxon>Mollusca</taxon>
        <taxon>Bivalvia</taxon>
        <taxon>Autobranchia</taxon>
        <taxon>Heteroconchia</taxon>
        <taxon>Euheterodonta</taxon>
        <taxon>Imparidentia</taxon>
        <taxon>Neoheterodontei</taxon>
        <taxon>Myida</taxon>
        <taxon>Dreissenoidea</taxon>
        <taxon>Dreissenidae</taxon>
        <taxon>Dreissena</taxon>
    </lineage>
</organism>
<dbReference type="Proteomes" id="UP000828390">
    <property type="component" value="Unassembled WGS sequence"/>
</dbReference>
<accession>A0A9D4GYZ2</accession>
<reference evidence="1" key="1">
    <citation type="journal article" date="2019" name="bioRxiv">
        <title>The Genome of the Zebra Mussel, Dreissena polymorpha: A Resource for Invasive Species Research.</title>
        <authorList>
            <person name="McCartney M.A."/>
            <person name="Auch B."/>
            <person name="Kono T."/>
            <person name="Mallez S."/>
            <person name="Zhang Y."/>
            <person name="Obille A."/>
            <person name="Becker A."/>
            <person name="Abrahante J.E."/>
            <person name="Garbe J."/>
            <person name="Badalamenti J.P."/>
            <person name="Herman A."/>
            <person name="Mangelson H."/>
            <person name="Liachko I."/>
            <person name="Sullivan S."/>
            <person name="Sone E.D."/>
            <person name="Koren S."/>
            <person name="Silverstein K.A.T."/>
            <person name="Beckman K.B."/>
            <person name="Gohl D.M."/>
        </authorList>
    </citation>
    <scope>NUCLEOTIDE SEQUENCE</scope>
    <source>
        <strain evidence="1">Duluth1</strain>
        <tissue evidence="1">Whole animal</tissue>
    </source>
</reference>
<reference evidence="1" key="2">
    <citation type="submission" date="2020-11" db="EMBL/GenBank/DDBJ databases">
        <authorList>
            <person name="McCartney M.A."/>
            <person name="Auch B."/>
            <person name="Kono T."/>
            <person name="Mallez S."/>
            <person name="Becker A."/>
            <person name="Gohl D.M."/>
            <person name="Silverstein K.A.T."/>
            <person name="Koren S."/>
            <person name="Bechman K.B."/>
            <person name="Herman A."/>
            <person name="Abrahante J.E."/>
            <person name="Garbe J."/>
        </authorList>
    </citation>
    <scope>NUCLEOTIDE SEQUENCE</scope>
    <source>
        <strain evidence="1">Duluth1</strain>
        <tissue evidence="1">Whole animal</tissue>
    </source>
</reference>
<keyword evidence="2" id="KW-1185">Reference proteome</keyword>
<sequence>MITIIINNNVTLRPLMDGRCPVTYLKSFHINVLHCFEFLLDGDVFLWWNNILQVMETTTNEFHYTLK</sequence>
<protein>
    <submittedName>
        <fullName evidence="1">Uncharacterized protein</fullName>
    </submittedName>
</protein>
<proteinExistence type="predicted"/>
<comment type="caution">
    <text evidence="1">The sequence shown here is derived from an EMBL/GenBank/DDBJ whole genome shotgun (WGS) entry which is preliminary data.</text>
</comment>
<name>A0A9D4GYZ2_DREPO</name>
<dbReference type="EMBL" id="JAIWYP010000005">
    <property type="protein sequence ID" value="KAH3826276.1"/>
    <property type="molecule type" value="Genomic_DNA"/>
</dbReference>
<dbReference type="AlphaFoldDB" id="A0A9D4GYZ2"/>
<evidence type="ECO:0000313" key="1">
    <source>
        <dbReference type="EMBL" id="KAH3826276.1"/>
    </source>
</evidence>
<gene>
    <name evidence="1" type="ORF">DPMN_128173</name>
</gene>